<dbReference type="Pfam" id="PF13020">
    <property type="entry name" value="NOV_C"/>
    <property type="match status" value="1"/>
</dbReference>
<dbReference type="EMBL" id="CAJNOH010000363">
    <property type="protein sequence ID" value="CAF1014954.1"/>
    <property type="molecule type" value="Genomic_DNA"/>
</dbReference>
<evidence type="ECO:0000313" key="6">
    <source>
        <dbReference type="Proteomes" id="UP000663870"/>
    </source>
</evidence>
<evidence type="ECO:0000313" key="3">
    <source>
        <dbReference type="EMBL" id="CAF1180821.1"/>
    </source>
</evidence>
<evidence type="ECO:0000259" key="1">
    <source>
        <dbReference type="Pfam" id="PF13020"/>
    </source>
</evidence>
<dbReference type="AlphaFoldDB" id="A0A816GNY6"/>
<reference evidence="4" key="1">
    <citation type="submission" date="2021-02" db="EMBL/GenBank/DDBJ databases">
        <authorList>
            <person name="Nowell W R."/>
        </authorList>
    </citation>
    <scope>NUCLEOTIDE SEQUENCE</scope>
</reference>
<evidence type="ECO:0000313" key="2">
    <source>
        <dbReference type="EMBL" id="CAF1014954.1"/>
    </source>
</evidence>
<dbReference type="PANTHER" id="PTHR32387">
    <property type="entry name" value="WU:FJ29H11"/>
    <property type="match status" value="1"/>
</dbReference>
<organism evidence="4 6">
    <name type="scientific">Rotaria sordida</name>
    <dbReference type="NCBI Taxonomy" id="392033"/>
    <lineage>
        <taxon>Eukaryota</taxon>
        <taxon>Metazoa</taxon>
        <taxon>Spiralia</taxon>
        <taxon>Gnathifera</taxon>
        <taxon>Rotifera</taxon>
        <taxon>Eurotatoria</taxon>
        <taxon>Bdelloidea</taxon>
        <taxon>Philodinida</taxon>
        <taxon>Philodinidae</taxon>
        <taxon>Rotaria</taxon>
    </lineage>
</organism>
<protein>
    <recommendedName>
        <fullName evidence="1">Protein NO VEIN C-terminal domain-containing protein</fullName>
    </recommendedName>
</protein>
<sequence length="152" mass="17978">MDLSMSSLIDESSTTNSFRSVGTQADLITGRQGEEFVFRYLKWKYPNEDIKWINQQEESGRPYDIHMIIKSENNREEFIEVKTTRSYDQNTFSVSIGEVEYLLEHPSNYYIYRVYYADKIDSSTITVINRIKKNLQQKNLKLSMTFESKLNN</sequence>
<evidence type="ECO:0000313" key="5">
    <source>
        <dbReference type="EMBL" id="CAF3661630.1"/>
    </source>
</evidence>
<gene>
    <name evidence="4" type="ORF">JXQ802_LOCUS58444</name>
    <name evidence="5" type="ORF">OTI717_LOCUS9970</name>
    <name evidence="2" type="ORF">PYM288_LOCUS15312</name>
    <name evidence="3" type="ORF">SEV965_LOCUS20044</name>
</gene>
<dbReference type="InterPro" id="IPR024975">
    <property type="entry name" value="NOV_C"/>
</dbReference>
<dbReference type="Proteomes" id="UP000663854">
    <property type="component" value="Unassembled WGS sequence"/>
</dbReference>
<name>A0A816GNY6_9BILA</name>
<comment type="caution">
    <text evidence="4">The sequence shown here is derived from an EMBL/GenBank/DDBJ whole genome shotgun (WGS) entry which is preliminary data.</text>
</comment>
<dbReference type="EMBL" id="CAJNOU010001279">
    <property type="protein sequence ID" value="CAF1180821.1"/>
    <property type="molecule type" value="Genomic_DNA"/>
</dbReference>
<accession>A0A816GNY6</accession>
<dbReference type="Proteomes" id="UP000663823">
    <property type="component" value="Unassembled WGS sequence"/>
</dbReference>
<keyword evidence="6" id="KW-1185">Reference proteome</keyword>
<dbReference type="Proteomes" id="UP000663870">
    <property type="component" value="Unassembled WGS sequence"/>
</dbReference>
<dbReference type="EMBL" id="CAJOAX010000873">
    <property type="protein sequence ID" value="CAF3661630.1"/>
    <property type="molecule type" value="Genomic_DNA"/>
</dbReference>
<evidence type="ECO:0000313" key="4">
    <source>
        <dbReference type="EMBL" id="CAF1676434.1"/>
    </source>
</evidence>
<dbReference type="PANTHER" id="PTHR32387:SF0">
    <property type="entry name" value="PROTEIN NO VEIN"/>
    <property type="match status" value="1"/>
</dbReference>
<dbReference type="EMBL" id="CAJNOL010016809">
    <property type="protein sequence ID" value="CAF1676434.1"/>
    <property type="molecule type" value="Genomic_DNA"/>
</dbReference>
<dbReference type="InterPro" id="IPR052957">
    <property type="entry name" value="Auxin_embryo_med"/>
</dbReference>
<dbReference type="Proteomes" id="UP000663889">
    <property type="component" value="Unassembled WGS sequence"/>
</dbReference>
<feature type="domain" description="Protein NO VEIN C-terminal" evidence="1">
    <location>
        <begin position="33"/>
        <end position="119"/>
    </location>
</feature>
<proteinExistence type="predicted"/>